<dbReference type="EC" id="2.7.1.6" evidence="11 12"/>
<keyword evidence="10 11" id="KW-0119">Carbohydrate metabolism</keyword>
<evidence type="ECO:0000259" key="15">
    <source>
        <dbReference type="Pfam" id="PF10509"/>
    </source>
</evidence>
<dbReference type="PIRSF" id="PIRSF000530">
    <property type="entry name" value="Galactokinase"/>
    <property type="match status" value="1"/>
</dbReference>
<reference evidence="16" key="1">
    <citation type="submission" date="2021-09" db="EMBL/GenBank/DDBJ databases">
        <title>Genome analysis of Fictibacillus sp. KIGAM418 isolated from marine sediment.</title>
        <authorList>
            <person name="Seo M.-J."/>
            <person name="Cho E.-S."/>
            <person name="Hwang C.Y."/>
        </authorList>
    </citation>
    <scope>NUCLEOTIDE SEQUENCE</scope>
    <source>
        <strain evidence="16">KIGAM418</strain>
    </source>
</reference>
<dbReference type="InterPro" id="IPR006203">
    <property type="entry name" value="GHMP_knse_ATP-bd_CS"/>
</dbReference>
<dbReference type="GO" id="GO:0005829">
    <property type="term" value="C:cytosol"/>
    <property type="evidence" value="ECO:0007669"/>
    <property type="project" value="TreeGrafter"/>
</dbReference>
<dbReference type="NCBIfam" id="NF003705">
    <property type="entry name" value="PRK05322.1"/>
    <property type="match status" value="1"/>
</dbReference>
<dbReference type="InterPro" id="IPR006204">
    <property type="entry name" value="GHMP_kinase_N_dom"/>
</dbReference>
<comment type="similarity">
    <text evidence="1 11">Belongs to the GHMP kinase family. GalK subfamily.</text>
</comment>
<dbReference type="InterPro" id="IPR019741">
    <property type="entry name" value="Galactokinase_CS"/>
</dbReference>
<dbReference type="RefSeq" id="WP_248254367.1">
    <property type="nucleotide sequence ID" value="NZ_JAIWJX010000002.1"/>
</dbReference>
<evidence type="ECO:0000256" key="2">
    <source>
        <dbReference type="ARBA" id="ARBA00022490"/>
    </source>
</evidence>
<evidence type="ECO:0000259" key="14">
    <source>
        <dbReference type="Pfam" id="PF08544"/>
    </source>
</evidence>
<dbReference type="GO" id="GO:0000287">
    <property type="term" value="F:magnesium ion binding"/>
    <property type="evidence" value="ECO:0007669"/>
    <property type="project" value="UniProtKB-UniRule"/>
</dbReference>
<evidence type="ECO:0000256" key="4">
    <source>
        <dbReference type="ARBA" id="ARBA00022723"/>
    </source>
</evidence>
<evidence type="ECO:0000256" key="9">
    <source>
        <dbReference type="ARBA" id="ARBA00023144"/>
    </source>
</evidence>
<accession>A0A9X1XE21</accession>
<evidence type="ECO:0000256" key="3">
    <source>
        <dbReference type="ARBA" id="ARBA00022679"/>
    </source>
</evidence>
<dbReference type="FunFam" id="3.30.70.890:FF:000001">
    <property type="entry name" value="Galactokinase"/>
    <property type="match status" value="1"/>
</dbReference>
<dbReference type="HAMAP" id="MF_00246">
    <property type="entry name" value="Galactokinase"/>
    <property type="match status" value="1"/>
</dbReference>
<keyword evidence="3 11" id="KW-0808">Transferase</keyword>
<evidence type="ECO:0000259" key="13">
    <source>
        <dbReference type="Pfam" id="PF00288"/>
    </source>
</evidence>
<dbReference type="PROSITE" id="PS00627">
    <property type="entry name" value="GHMP_KINASES_ATP"/>
    <property type="match status" value="1"/>
</dbReference>
<protein>
    <recommendedName>
        <fullName evidence="11 12">Galactokinase</fullName>
        <ecNumber evidence="11 12">2.7.1.6</ecNumber>
    </recommendedName>
    <alternativeName>
        <fullName evidence="11">Galactose kinase</fullName>
    </alternativeName>
</protein>
<gene>
    <name evidence="11" type="primary">galK</name>
    <name evidence="16" type="ORF">LCY76_21550</name>
</gene>
<dbReference type="SUPFAM" id="SSF54211">
    <property type="entry name" value="Ribosomal protein S5 domain 2-like"/>
    <property type="match status" value="1"/>
</dbReference>
<dbReference type="PRINTS" id="PR00959">
    <property type="entry name" value="MEVGALKINASE"/>
</dbReference>
<keyword evidence="4 11" id="KW-0479">Metal-binding</keyword>
<keyword evidence="6 11" id="KW-0418">Kinase</keyword>
<keyword evidence="8 11" id="KW-0460">Magnesium</keyword>
<feature type="binding site" evidence="11">
    <location>
        <position position="223"/>
    </location>
    <ligand>
        <name>substrate</name>
    </ligand>
</feature>
<dbReference type="Pfam" id="PF10509">
    <property type="entry name" value="GalKase_gal_bdg"/>
    <property type="match status" value="1"/>
</dbReference>
<evidence type="ECO:0000256" key="5">
    <source>
        <dbReference type="ARBA" id="ARBA00022741"/>
    </source>
</evidence>
<dbReference type="Gene3D" id="3.30.70.890">
    <property type="entry name" value="GHMP kinase, C-terminal domain"/>
    <property type="match status" value="1"/>
</dbReference>
<dbReference type="SUPFAM" id="SSF55060">
    <property type="entry name" value="GHMP Kinase, C-terminal domain"/>
    <property type="match status" value="1"/>
</dbReference>
<feature type="binding site" evidence="11">
    <location>
        <position position="161"/>
    </location>
    <ligand>
        <name>Mg(2+)</name>
        <dbReference type="ChEBI" id="CHEBI:18420"/>
    </ligand>
</feature>
<evidence type="ECO:0000256" key="10">
    <source>
        <dbReference type="ARBA" id="ARBA00023277"/>
    </source>
</evidence>
<feature type="domain" description="GHMP kinase C-terminal" evidence="14">
    <location>
        <begin position="285"/>
        <end position="351"/>
    </location>
</feature>
<dbReference type="PANTHER" id="PTHR10457:SF7">
    <property type="entry name" value="GALACTOKINASE-RELATED"/>
    <property type="match status" value="1"/>
</dbReference>
<comment type="subcellular location">
    <subcellularLocation>
        <location evidence="11">Cytoplasm</location>
    </subcellularLocation>
</comment>
<comment type="caution">
    <text evidence="16">The sequence shown here is derived from an EMBL/GenBank/DDBJ whole genome shotgun (WGS) entry which is preliminary data.</text>
</comment>
<dbReference type="GO" id="GO:0006012">
    <property type="term" value="P:galactose metabolic process"/>
    <property type="evidence" value="ECO:0007669"/>
    <property type="project" value="UniProtKB-UniRule"/>
</dbReference>
<proteinExistence type="inferred from homology"/>
<evidence type="ECO:0000256" key="7">
    <source>
        <dbReference type="ARBA" id="ARBA00022840"/>
    </source>
</evidence>
<organism evidence="16 17">
    <name type="scientific">Fictibacillus marinisediminis</name>
    <dbReference type="NCBI Taxonomy" id="2878389"/>
    <lineage>
        <taxon>Bacteria</taxon>
        <taxon>Bacillati</taxon>
        <taxon>Bacillota</taxon>
        <taxon>Bacilli</taxon>
        <taxon>Bacillales</taxon>
        <taxon>Fictibacillaceae</taxon>
        <taxon>Fictibacillus</taxon>
    </lineage>
</organism>
<keyword evidence="9 11" id="KW-0299">Galactose metabolism</keyword>
<dbReference type="NCBIfam" id="TIGR00131">
    <property type="entry name" value="gal_kin"/>
    <property type="match status" value="1"/>
</dbReference>
<dbReference type="Gene3D" id="3.30.230.10">
    <property type="match status" value="1"/>
</dbReference>
<dbReference type="InterPro" id="IPR020568">
    <property type="entry name" value="Ribosomal_Su5_D2-typ_SF"/>
</dbReference>
<dbReference type="InterPro" id="IPR014721">
    <property type="entry name" value="Ribsml_uS5_D2-typ_fold_subgr"/>
</dbReference>
<dbReference type="GO" id="GO:0004335">
    <property type="term" value="F:galactokinase activity"/>
    <property type="evidence" value="ECO:0007669"/>
    <property type="project" value="UniProtKB-UniRule"/>
</dbReference>
<comment type="catalytic activity">
    <reaction evidence="11">
        <text>alpha-D-galactose + ATP = alpha-D-galactose 1-phosphate + ADP + H(+)</text>
        <dbReference type="Rhea" id="RHEA:13553"/>
        <dbReference type="ChEBI" id="CHEBI:15378"/>
        <dbReference type="ChEBI" id="CHEBI:28061"/>
        <dbReference type="ChEBI" id="CHEBI:30616"/>
        <dbReference type="ChEBI" id="CHEBI:58336"/>
        <dbReference type="ChEBI" id="CHEBI:456216"/>
        <dbReference type="EC" id="2.7.1.6"/>
    </reaction>
</comment>
<feature type="binding site" evidence="11">
    <location>
        <position position="68"/>
    </location>
    <ligand>
        <name>ATP</name>
        <dbReference type="ChEBI" id="CHEBI:30616"/>
    </ligand>
</feature>
<dbReference type="GO" id="GO:0005524">
    <property type="term" value="F:ATP binding"/>
    <property type="evidence" value="ECO:0007669"/>
    <property type="project" value="UniProtKB-UniRule"/>
</dbReference>
<evidence type="ECO:0000256" key="12">
    <source>
        <dbReference type="NCBIfam" id="TIGR00131"/>
    </source>
</evidence>
<dbReference type="InterPro" id="IPR036554">
    <property type="entry name" value="GHMP_kinase_C_sf"/>
</dbReference>
<dbReference type="EMBL" id="JAIWJX010000002">
    <property type="protein sequence ID" value="MCK6259162.1"/>
    <property type="molecule type" value="Genomic_DNA"/>
</dbReference>
<feature type="site" description="Transition state stabilizer" evidence="11">
    <location>
        <position position="28"/>
    </location>
</feature>
<dbReference type="InterPro" id="IPR006206">
    <property type="entry name" value="Mevalonate/galactokinase"/>
</dbReference>
<dbReference type="InterPro" id="IPR013750">
    <property type="entry name" value="GHMP_kinase_C_dom"/>
</dbReference>
<dbReference type="Proteomes" id="UP001139011">
    <property type="component" value="Unassembled WGS sequence"/>
</dbReference>
<feature type="active site" description="Proton acceptor" evidence="11">
    <location>
        <position position="173"/>
    </location>
</feature>
<sequence length="392" mass="43814">MENQCLKQFKEYFPGNNDNVRLFFAPGRINLIGEHTDYNGGYVFPAALTIGTYMAIRQRNDGIYRLKSENFPLEVSVDIKQPIVYDKDDDWANYPKGVLQQLQKLDIPLSGADVLYVGDIPNGAGLSSSASIGMVSALGFSVLEKQELPMLELAKLCQQMENQFIGVNSGIMDQFAVGFGKKDHAVFLDCQSHEFELIPLEIEGHKLVITNTNKRRGLADSKYNERRTECEQGLDIIQKFAEGVTSLGELTPLQYKKVEAHLADETIRKRVRHVVTEDDRVQKAVAALENKDLYAFGLYMKESHLSLRDDYEVTGLELDALFTIQEQLPGCIGTRMTGAGFGGCTISIVADGQVEVFKQNVAVRYKEQTGLTPDFYVCEIGDGVKELEEVKK</sequence>
<dbReference type="PANTHER" id="PTHR10457">
    <property type="entry name" value="MEVALONATE KINASE/GALACTOKINASE"/>
    <property type="match status" value="1"/>
</dbReference>
<evidence type="ECO:0000256" key="1">
    <source>
        <dbReference type="ARBA" id="ARBA00006566"/>
    </source>
</evidence>
<keyword evidence="7 11" id="KW-0067">ATP-binding</keyword>
<dbReference type="InterPro" id="IPR000705">
    <property type="entry name" value="Galactokinase"/>
</dbReference>
<dbReference type="Pfam" id="PF00288">
    <property type="entry name" value="GHMP_kinases_N"/>
    <property type="match status" value="1"/>
</dbReference>
<evidence type="ECO:0000256" key="11">
    <source>
        <dbReference type="HAMAP-Rule" id="MF_00246"/>
    </source>
</evidence>
<comment type="function">
    <text evidence="11">Catalyzes the transfer of the gamma-phosphate of ATP to D-galactose to form alpha-D-galactose-1-phosphate (Gal-1-P).</text>
</comment>
<evidence type="ECO:0000313" key="17">
    <source>
        <dbReference type="Proteomes" id="UP001139011"/>
    </source>
</evidence>
<dbReference type="PROSITE" id="PS00106">
    <property type="entry name" value="GALACTOKINASE"/>
    <property type="match status" value="1"/>
</dbReference>
<dbReference type="AlphaFoldDB" id="A0A9X1XE21"/>
<evidence type="ECO:0000313" key="16">
    <source>
        <dbReference type="EMBL" id="MCK6259162.1"/>
    </source>
</evidence>
<keyword evidence="17" id="KW-1185">Reference proteome</keyword>
<comment type="pathway">
    <text evidence="11">Carbohydrate metabolism; galactose metabolism.</text>
</comment>
<keyword evidence="2 11" id="KW-0963">Cytoplasm</keyword>
<feature type="domain" description="Galactokinase N-terminal" evidence="15">
    <location>
        <begin position="7"/>
        <end position="57"/>
    </location>
</feature>
<dbReference type="PRINTS" id="PR00473">
    <property type="entry name" value="GALCTOKINASE"/>
</dbReference>
<evidence type="ECO:0000256" key="6">
    <source>
        <dbReference type="ARBA" id="ARBA00022777"/>
    </source>
</evidence>
<feature type="binding site" evidence="11">
    <location>
        <begin position="123"/>
        <end position="129"/>
    </location>
    <ligand>
        <name>ATP</name>
        <dbReference type="ChEBI" id="CHEBI:30616"/>
    </ligand>
</feature>
<keyword evidence="5 11" id="KW-0547">Nucleotide-binding</keyword>
<dbReference type="InterPro" id="IPR019539">
    <property type="entry name" value="GalKase_N"/>
</dbReference>
<name>A0A9X1XE21_9BACL</name>
<evidence type="ECO:0000256" key="8">
    <source>
        <dbReference type="ARBA" id="ARBA00022842"/>
    </source>
</evidence>
<feature type="binding site" evidence="11">
    <location>
        <position position="129"/>
    </location>
    <ligand>
        <name>Mg(2+)</name>
        <dbReference type="ChEBI" id="CHEBI:18420"/>
    </ligand>
</feature>
<dbReference type="InterPro" id="IPR022963">
    <property type="entry name" value="Galactokinase_bac"/>
</dbReference>
<dbReference type="FunFam" id="3.30.230.10:FF:000017">
    <property type="entry name" value="Galactokinase"/>
    <property type="match status" value="1"/>
</dbReference>
<dbReference type="Pfam" id="PF08544">
    <property type="entry name" value="GHMP_kinases_C"/>
    <property type="match status" value="1"/>
</dbReference>
<feature type="domain" description="GHMP kinase N-terminal" evidence="13">
    <location>
        <begin position="93"/>
        <end position="181"/>
    </location>
</feature>
<feature type="binding site" evidence="11">
    <location>
        <begin position="34"/>
        <end position="37"/>
    </location>
    <ligand>
        <name>substrate</name>
    </ligand>
</feature>